<gene>
    <name evidence="2" type="ORF">GRJ2_003406700</name>
</gene>
<evidence type="ECO:0000256" key="1">
    <source>
        <dbReference type="SAM" id="MobiDB-lite"/>
    </source>
</evidence>
<reference evidence="2 3" key="1">
    <citation type="submission" date="2024-06" db="EMBL/GenBank/DDBJ databases">
        <title>The draft genome of Grus japonensis, version 3.</title>
        <authorList>
            <person name="Nabeshima K."/>
            <person name="Suzuki S."/>
            <person name="Onuma M."/>
        </authorList>
    </citation>
    <scope>NUCLEOTIDE SEQUENCE [LARGE SCALE GENOMIC DNA]</scope>
    <source>
        <strain evidence="2 3">451A</strain>
    </source>
</reference>
<keyword evidence="3" id="KW-1185">Reference proteome</keyword>
<name>A0ABC9YH49_GRUJA</name>
<evidence type="ECO:0000313" key="3">
    <source>
        <dbReference type="Proteomes" id="UP001623348"/>
    </source>
</evidence>
<accession>A0ABC9YH49</accession>
<proteinExistence type="predicted"/>
<evidence type="ECO:0008006" key="4">
    <source>
        <dbReference type="Google" id="ProtNLM"/>
    </source>
</evidence>
<dbReference type="AlphaFoldDB" id="A0ABC9YH49"/>
<protein>
    <recommendedName>
        <fullName evidence="4">Protein pxr1-like</fullName>
    </recommendedName>
</protein>
<dbReference type="EMBL" id="BAAFJT010000306">
    <property type="protein sequence ID" value="GAB0209410.1"/>
    <property type="molecule type" value="Genomic_DNA"/>
</dbReference>
<feature type="region of interest" description="Disordered" evidence="1">
    <location>
        <begin position="55"/>
        <end position="78"/>
    </location>
</feature>
<dbReference type="Proteomes" id="UP001623348">
    <property type="component" value="Unassembled WGS sequence"/>
</dbReference>
<organism evidence="2 3">
    <name type="scientific">Grus japonensis</name>
    <name type="common">Japanese crane</name>
    <name type="synonym">Red-crowned crane</name>
    <dbReference type="NCBI Taxonomy" id="30415"/>
    <lineage>
        <taxon>Eukaryota</taxon>
        <taxon>Metazoa</taxon>
        <taxon>Chordata</taxon>
        <taxon>Craniata</taxon>
        <taxon>Vertebrata</taxon>
        <taxon>Euteleostomi</taxon>
        <taxon>Archelosauria</taxon>
        <taxon>Archosauria</taxon>
        <taxon>Dinosauria</taxon>
        <taxon>Saurischia</taxon>
        <taxon>Theropoda</taxon>
        <taxon>Coelurosauria</taxon>
        <taxon>Aves</taxon>
        <taxon>Neognathae</taxon>
        <taxon>Neoaves</taxon>
        <taxon>Gruiformes</taxon>
        <taxon>Gruidae</taxon>
        <taxon>Grus</taxon>
    </lineage>
</organism>
<evidence type="ECO:0000313" key="2">
    <source>
        <dbReference type="EMBL" id="GAB0209410.1"/>
    </source>
</evidence>
<feature type="region of interest" description="Disordered" evidence="1">
    <location>
        <begin position="1"/>
        <end position="20"/>
    </location>
</feature>
<feature type="compositionally biased region" description="Basic and acidic residues" evidence="1">
    <location>
        <begin position="1"/>
        <end position="10"/>
    </location>
</feature>
<sequence length="158" mass="17019">MPAGSKRDPPLAKAKPIGDSGSASVITYLKKKKPPKQTWSSICCQNRALRICERNNSADTKVSEEGGEGGAPGTGAEIPLQPVVKTMVRQAVSLQLMEVNGGSDIHVQPVDDPMPEQVDALKGGCDPVGSLCWIRILTGPVFPWREEPTLEQVCWQDL</sequence>
<comment type="caution">
    <text evidence="2">The sequence shown here is derived from an EMBL/GenBank/DDBJ whole genome shotgun (WGS) entry which is preliminary data.</text>
</comment>